<feature type="active site" description="Nucleophile" evidence="12">
    <location>
        <position position="629"/>
    </location>
</feature>
<dbReference type="GO" id="GO:0016020">
    <property type="term" value="C:membrane"/>
    <property type="evidence" value="ECO:0007669"/>
    <property type="project" value="GOC"/>
</dbReference>
<evidence type="ECO:0000256" key="9">
    <source>
        <dbReference type="ARBA" id="ARBA00023180"/>
    </source>
</evidence>
<dbReference type="Pfam" id="PF02057">
    <property type="entry name" value="Glyco_hydro_59"/>
    <property type="match status" value="1"/>
</dbReference>
<evidence type="ECO:0000313" key="16">
    <source>
        <dbReference type="EMBL" id="CAJ1396042.1"/>
    </source>
</evidence>
<feature type="domain" description="Glycosyl hydrolase family 59 catalytic" evidence="13">
    <location>
        <begin position="470"/>
        <end position="704"/>
    </location>
</feature>
<keyword evidence="4" id="KW-0378">Hydrolase</keyword>
<protein>
    <recommendedName>
        <fullName evidence="2">galactosylceramidase</fullName>
        <ecNumber evidence="2">3.2.1.46</ecNumber>
    </recommendedName>
    <alternativeName>
        <fullName evidence="11">Galactosylceramidase</fullName>
    </alternativeName>
</protein>
<comment type="similarity">
    <text evidence="1">Belongs to the glycosyl hydrolase 59 family.</text>
</comment>
<dbReference type="InterPro" id="IPR001286">
    <property type="entry name" value="Glyco_hydro_59"/>
</dbReference>
<keyword evidence="6" id="KW-0442">Lipid degradation</keyword>
<reference evidence="16" key="1">
    <citation type="submission" date="2023-08" db="EMBL/GenBank/DDBJ databases">
        <authorList>
            <person name="Chen Y."/>
            <person name="Shah S."/>
            <person name="Dougan E. K."/>
            <person name="Thang M."/>
            <person name="Chan C."/>
        </authorList>
    </citation>
    <scope>NUCLEOTIDE SEQUENCE</scope>
</reference>
<accession>A0AA36IYY7</accession>
<dbReference type="Gene3D" id="2.60.120.560">
    <property type="entry name" value="Exo-inulinase, domain 1"/>
    <property type="match status" value="1"/>
</dbReference>
<gene>
    <name evidence="16" type="ORF">EVOR1521_LOCUS20330</name>
</gene>
<dbReference type="GO" id="GO:0004336">
    <property type="term" value="F:galactosylceramidase activity"/>
    <property type="evidence" value="ECO:0007669"/>
    <property type="project" value="UniProtKB-EC"/>
</dbReference>
<dbReference type="InterPro" id="IPR011990">
    <property type="entry name" value="TPR-like_helical_dom_sf"/>
</dbReference>
<evidence type="ECO:0000256" key="6">
    <source>
        <dbReference type="ARBA" id="ARBA00022963"/>
    </source>
</evidence>
<name>A0AA36IYY7_9DINO</name>
<dbReference type="EC" id="3.2.1.46" evidence="2"/>
<evidence type="ECO:0000259" key="13">
    <source>
        <dbReference type="Pfam" id="PF02057"/>
    </source>
</evidence>
<feature type="active site" description="Proton donor/acceptor" evidence="12">
    <location>
        <position position="544"/>
    </location>
</feature>
<organism evidence="16 17">
    <name type="scientific">Effrenium voratum</name>
    <dbReference type="NCBI Taxonomy" id="2562239"/>
    <lineage>
        <taxon>Eukaryota</taxon>
        <taxon>Sar</taxon>
        <taxon>Alveolata</taxon>
        <taxon>Dinophyceae</taxon>
        <taxon>Suessiales</taxon>
        <taxon>Symbiodiniaceae</taxon>
        <taxon>Effrenium</taxon>
    </lineage>
</organism>
<keyword evidence="8" id="KW-1015">Disulfide bond</keyword>
<evidence type="ECO:0000256" key="3">
    <source>
        <dbReference type="ARBA" id="ARBA00022729"/>
    </source>
</evidence>
<dbReference type="EMBL" id="CAUJNA010003216">
    <property type="protein sequence ID" value="CAJ1396042.1"/>
    <property type="molecule type" value="Genomic_DNA"/>
</dbReference>
<dbReference type="InterPro" id="IPR035394">
    <property type="entry name" value="Glyco_hydro_59_dom"/>
</dbReference>
<evidence type="ECO:0000256" key="1">
    <source>
        <dbReference type="ARBA" id="ARBA00005637"/>
    </source>
</evidence>
<keyword evidence="17" id="KW-1185">Reference proteome</keyword>
<dbReference type="GO" id="GO:0005764">
    <property type="term" value="C:lysosome"/>
    <property type="evidence" value="ECO:0007669"/>
    <property type="project" value="TreeGrafter"/>
</dbReference>
<dbReference type="InterPro" id="IPR049161">
    <property type="entry name" value="GH59_cat"/>
</dbReference>
<dbReference type="InterPro" id="IPR049162">
    <property type="entry name" value="GH59_C"/>
</dbReference>
<dbReference type="InterPro" id="IPR017853">
    <property type="entry name" value="GH"/>
</dbReference>
<dbReference type="GO" id="GO:0006683">
    <property type="term" value="P:galactosylceramide catabolic process"/>
    <property type="evidence" value="ECO:0007669"/>
    <property type="project" value="InterPro"/>
</dbReference>
<comment type="caution">
    <text evidence="16">The sequence shown here is derived from an EMBL/GenBank/DDBJ whole genome shotgun (WGS) entry which is preliminary data.</text>
</comment>
<keyword evidence="3" id="KW-0732">Signal</keyword>
<evidence type="ECO:0000259" key="14">
    <source>
        <dbReference type="Pfam" id="PF17387"/>
    </source>
</evidence>
<dbReference type="Gene3D" id="3.20.20.80">
    <property type="entry name" value="Glycosidases"/>
    <property type="match status" value="1"/>
</dbReference>
<dbReference type="Gene3D" id="3.20.20.70">
    <property type="entry name" value="Aldolase class I"/>
    <property type="match status" value="1"/>
</dbReference>
<evidence type="ECO:0000256" key="5">
    <source>
        <dbReference type="ARBA" id="ARBA00022919"/>
    </source>
</evidence>
<evidence type="ECO:0000256" key="2">
    <source>
        <dbReference type="ARBA" id="ARBA00012657"/>
    </source>
</evidence>
<dbReference type="AlphaFoldDB" id="A0AA36IYY7"/>
<dbReference type="Pfam" id="PF17387">
    <property type="entry name" value="Glyco_hydro_59M"/>
    <property type="match status" value="1"/>
</dbReference>
<evidence type="ECO:0000256" key="8">
    <source>
        <dbReference type="ARBA" id="ARBA00023157"/>
    </source>
</evidence>
<sequence>MADIFSLGRALNAWKRAGHWQHALGHFAAIAAQVRVNEVVLNTALASGGPWPVTLSLSASVPREPPASHASLGLGVAAATAPWQCAWRLLAGAEATQLQLDVLGCAAGVVSCDAWRDACHWVALKLTPFATARARAADALSQAFCQGSNWSAALEGLAAPALVPLSCAAQACGARSKWRAAAAVMRGAAADRLALDAIARNVAITALASGGPRWRQCLRLLWLPVEGPSSTRARQDTIAHSALLHACSGSAWRFACDVLQGMPRRKLQVSHTACSAGITACQGQWQVMSRLTARLEQRRLAPSLALHNTLAADASDAGSWRRGMAAAERMEHLALVKDCVSFNGLLAHGPWLVDLQLYRTLQQLKLEPTEVTHGAVASFKFKWERALVHMRCMLLTAVQIGAVTAGAALKTCKEAWQLCCSLLRFAPEDGICSSFAISSCELKEVPARRTQRERLALACHLAQKEGISSGEEPDCSRGYEAWLLKEAKARNPEIRTYALAWGVPGWIGNGTFFSEDNIFYHVAWLKCIKERFKIDIDYMGIWNESPWGDSWYIFDLAAAIKAAQLQTQLVLLDSAPGQPPTEEFMALFSRDERFQQLVAAVGLHYPCTPNEQLLDTLRPHPGTRFWSSEELSTVADWGGAGCWGRMINQNYVRMNATSSIAWSLIWSVYPNLECFGNGLLYAFEPWSGHYEVMAPVWATAHTTQFTKLGWSYLPPGEAAGLLPEGGTFVTIASSDLQDFTIVLETLQGRCMYGNGCFHTVEAKREQMLQLQLSSNLSAAARGKELEVWSTNATHWFQRLDNVQVDEQGRLRISVGVDALVTITTLQGATKQGRRGAGEVHRSQAPEIPAPAAFPLPFKEVFESQPLRRSPAFFSDQGGAFEVVEDDGFQADLRRNRVLEQQVLEVPIGWGRSAPEPLTLFGGTNWTDLEVEVSARFEGTGSANGFAPLAPFGHAEGVSLLATPSKAYVGLCARVLRYTFFNTGGKPEGYCLQVTKGPGLLWGLYVASELVAAGPLGLESEEKLASKGWLRLRLEVLKARISAFVDGVRLASIVDTSLPVGQVALSCGYHKCQFDDIQVLPRGGPMPTHPVTAFMLTTRPLLNFYRPVTFNYDARSCDPTPAPVRKRGDFTGFAGLTFVPKLPLAVAALGRLALRGGQPLGAVHNVQLMRLDKEGLHHIASAAVPSVPTEQVGIISTDEGYQYAELKEKITLTPGEKYVLASSEISGGDFFYDKAHAQPGLGVEILGPDF</sequence>
<keyword evidence="9" id="KW-0325">Glycoprotein</keyword>
<dbReference type="Gene3D" id="1.25.40.10">
    <property type="entry name" value="Tetratricopeptide repeat domain"/>
    <property type="match status" value="1"/>
</dbReference>
<evidence type="ECO:0000256" key="10">
    <source>
        <dbReference type="ARBA" id="ARBA00023295"/>
    </source>
</evidence>
<dbReference type="InterPro" id="IPR013785">
    <property type="entry name" value="Aldolase_TIM"/>
</dbReference>
<evidence type="ECO:0000256" key="11">
    <source>
        <dbReference type="ARBA" id="ARBA00033098"/>
    </source>
</evidence>
<keyword evidence="7" id="KW-0443">Lipid metabolism</keyword>
<dbReference type="PANTHER" id="PTHR15172:SF1">
    <property type="entry name" value="GALACTOCEREBROSIDASE"/>
    <property type="match status" value="1"/>
</dbReference>
<dbReference type="PANTHER" id="PTHR15172">
    <property type="entry name" value="GALACTOCEREBROSIDASE"/>
    <property type="match status" value="1"/>
</dbReference>
<feature type="domain" description="Glycosyl hydrolase family 59 central" evidence="14">
    <location>
        <begin position="718"/>
        <end position="827"/>
    </location>
</feature>
<evidence type="ECO:0000256" key="7">
    <source>
        <dbReference type="ARBA" id="ARBA00023098"/>
    </source>
</evidence>
<proteinExistence type="inferred from homology"/>
<evidence type="ECO:0000256" key="4">
    <source>
        <dbReference type="ARBA" id="ARBA00022801"/>
    </source>
</evidence>
<dbReference type="Pfam" id="PF21708">
    <property type="entry name" value="Glyco_hydro_59_C"/>
    <property type="match status" value="1"/>
</dbReference>
<keyword evidence="10" id="KW-0326">Glycosidase</keyword>
<dbReference type="Proteomes" id="UP001178507">
    <property type="component" value="Unassembled WGS sequence"/>
</dbReference>
<evidence type="ECO:0000256" key="12">
    <source>
        <dbReference type="PIRSR" id="PIRSR601286-50"/>
    </source>
</evidence>
<evidence type="ECO:0000313" key="17">
    <source>
        <dbReference type="Proteomes" id="UP001178507"/>
    </source>
</evidence>
<dbReference type="PRINTS" id="PR00850">
    <property type="entry name" value="GLHYDRLASE59"/>
</dbReference>
<evidence type="ECO:0000259" key="15">
    <source>
        <dbReference type="Pfam" id="PF21708"/>
    </source>
</evidence>
<keyword evidence="5" id="KW-0746">Sphingolipid metabolism</keyword>
<dbReference type="SUPFAM" id="SSF51445">
    <property type="entry name" value="(Trans)glycosidases"/>
    <property type="match status" value="1"/>
</dbReference>
<feature type="domain" description="Glycosyl hydrolase family 59 C-terminal lectin" evidence="15">
    <location>
        <begin position="875"/>
        <end position="938"/>
    </location>
</feature>